<proteinExistence type="predicted"/>
<feature type="region of interest" description="Disordered" evidence="1">
    <location>
        <begin position="154"/>
        <end position="184"/>
    </location>
</feature>
<feature type="signal peptide" evidence="2">
    <location>
        <begin position="1"/>
        <end position="18"/>
    </location>
</feature>
<evidence type="ECO:0000313" key="4">
    <source>
        <dbReference type="EMBL" id="MFC4424715.1"/>
    </source>
</evidence>
<evidence type="ECO:0000313" key="5">
    <source>
        <dbReference type="Proteomes" id="UP001595998"/>
    </source>
</evidence>
<dbReference type="Gene3D" id="1.10.101.10">
    <property type="entry name" value="PGBD-like superfamily/PGBD"/>
    <property type="match status" value="1"/>
</dbReference>
<dbReference type="RefSeq" id="WP_380035079.1">
    <property type="nucleotide sequence ID" value="NZ_JBHSEH010000002.1"/>
</dbReference>
<dbReference type="SUPFAM" id="SSF47090">
    <property type="entry name" value="PGBD-like"/>
    <property type="match status" value="1"/>
</dbReference>
<evidence type="ECO:0000256" key="1">
    <source>
        <dbReference type="SAM" id="MobiDB-lite"/>
    </source>
</evidence>
<accession>A0ABV8XK98</accession>
<organism evidence="4 5">
    <name type="scientific">Deinococcus navajonensis</name>
    <dbReference type="NCBI Taxonomy" id="309884"/>
    <lineage>
        <taxon>Bacteria</taxon>
        <taxon>Thermotogati</taxon>
        <taxon>Deinococcota</taxon>
        <taxon>Deinococci</taxon>
        <taxon>Deinococcales</taxon>
        <taxon>Deinococcaceae</taxon>
        <taxon>Deinococcus</taxon>
    </lineage>
</organism>
<evidence type="ECO:0000259" key="3">
    <source>
        <dbReference type="Pfam" id="PF01471"/>
    </source>
</evidence>
<evidence type="ECO:0000256" key="2">
    <source>
        <dbReference type="SAM" id="SignalP"/>
    </source>
</evidence>
<comment type="caution">
    <text evidence="4">The sequence shown here is derived from an EMBL/GenBank/DDBJ whole genome shotgun (WGS) entry which is preliminary data.</text>
</comment>
<keyword evidence="5" id="KW-1185">Reference proteome</keyword>
<dbReference type="Pfam" id="PF01471">
    <property type="entry name" value="PG_binding_1"/>
    <property type="match status" value="1"/>
</dbReference>
<gene>
    <name evidence="4" type="ORF">ACFOZ9_00720</name>
</gene>
<keyword evidence="2" id="KW-0732">Signal</keyword>
<feature type="chain" id="PRO_5046871076" evidence="2">
    <location>
        <begin position="19"/>
        <end position="270"/>
    </location>
</feature>
<dbReference type="Proteomes" id="UP001595998">
    <property type="component" value="Unassembled WGS sequence"/>
</dbReference>
<dbReference type="EMBL" id="JBHSEH010000002">
    <property type="protein sequence ID" value="MFC4424715.1"/>
    <property type="molecule type" value="Genomic_DNA"/>
</dbReference>
<protein>
    <submittedName>
        <fullName evidence="4">Peptidoglycan-binding protein</fullName>
    </submittedName>
</protein>
<feature type="compositionally biased region" description="Low complexity" evidence="1">
    <location>
        <begin position="154"/>
        <end position="165"/>
    </location>
</feature>
<dbReference type="InterPro" id="IPR002477">
    <property type="entry name" value="Peptidoglycan-bd-like"/>
</dbReference>
<feature type="domain" description="Peptidoglycan binding-like" evidence="3">
    <location>
        <begin position="198"/>
        <end position="256"/>
    </location>
</feature>
<dbReference type="InterPro" id="IPR036366">
    <property type="entry name" value="PGBDSf"/>
</dbReference>
<reference evidence="5" key="1">
    <citation type="journal article" date="2019" name="Int. J. Syst. Evol. Microbiol.">
        <title>The Global Catalogue of Microorganisms (GCM) 10K type strain sequencing project: providing services to taxonomists for standard genome sequencing and annotation.</title>
        <authorList>
            <consortium name="The Broad Institute Genomics Platform"/>
            <consortium name="The Broad Institute Genome Sequencing Center for Infectious Disease"/>
            <person name="Wu L."/>
            <person name="Ma J."/>
        </authorList>
    </citation>
    <scope>NUCLEOTIDE SEQUENCE [LARGE SCALE GENOMIC DNA]</scope>
    <source>
        <strain evidence="5">CCUG 56029</strain>
    </source>
</reference>
<dbReference type="InterPro" id="IPR036365">
    <property type="entry name" value="PGBD-like_sf"/>
</dbReference>
<name>A0ABV8XK98_9DEIO</name>
<sequence length="270" mass="28474">MRFPALPVLLFLSAPVLAAPSAAQVEQAATRVAATLDGVLRDCPASYAKIGTPDKVCVGAPQTVEQVRVRLSSAHGADLQGVWRSRDAQRSVYNWLRTPGGYVYLRVQADPEGRARSLIYLDTPPETPAPAPKPEQSVGAAPAQVTVTIARPAPAKPAAPVAKPVAPKPAPSRQGAASPSLGPQPFSRVLELQERRMNGADVRAVQNRLIALTLNSSGGQGDGWYGPVTAATVRAFQTANGLPVTGRVDRSTWNLLFSPAARPFTAPPRT</sequence>